<keyword evidence="4" id="KW-1185">Reference proteome</keyword>
<dbReference type="RefSeq" id="WP_378325152.1">
    <property type="nucleotide sequence ID" value="NZ_JBHTGP010000018.1"/>
</dbReference>
<evidence type="ECO:0000256" key="1">
    <source>
        <dbReference type="SAM" id="MobiDB-lite"/>
    </source>
</evidence>
<feature type="transmembrane region" description="Helical" evidence="2">
    <location>
        <begin position="225"/>
        <end position="244"/>
    </location>
</feature>
<sequence>MTGPATGRAAASAAGPGSASDGVPGRVPGRAGPVRPAIRGATLRHALHAEWTKLRTLRSSAWLLLGLAVLMAGVGAAVTGSVDTSACPSPAGCQEDTPRLSLSGVQIAQVAAVVLGVLTIGGEFSTGTISATLAAVPRRALVLLAKATVITGTVAVAASAGVLGSLAAGRLLLPGQGFTAANGYPPLSLADGPTLRAASGTVLYLVLVALLSFGAGTALRDTAGAITGVLALLWLAPVITRVVGDEHWRDRLEKIAPMPAGLSIQYTKALDRLAIGPWAGLGVLAAYAAAALLLGGALFVTRDP</sequence>
<dbReference type="PANTHER" id="PTHR37305:SF1">
    <property type="entry name" value="MEMBRANE PROTEIN"/>
    <property type="match status" value="1"/>
</dbReference>
<feature type="transmembrane region" description="Helical" evidence="2">
    <location>
        <begin position="107"/>
        <end position="136"/>
    </location>
</feature>
<feature type="transmembrane region" description="Helical" evidence="2">
    <location>
        <begin position="148"/>
        <end position="173"/>
    </location>
</feature>
<evidence type="ECO:0000256" key="2">
    <source>
        <dbReference type="SAM" id="Phobius"/>
    </source>
</evidence>
<feature type="transmembrane region" description="Helical" evidence="2">
    <location>
        <begin position="193"/>
        <end position="213"/>
    </location>
</feature>
<gene>
    <name evidence="3" type="ORF">ACFQZM_37795</name>
</gene>
<feature type="region of interest" description="Disordered" evidence="1">
    <location>
        <begin position="1"/>
        <end position="35"/>
    </location>
</feature>
<evidence type="ECO:0000313" key="4">
    <source>
        <dbReference type="Proteomes" id="UP001597063"/>
    </source>
</evidence>
<proteinExistence type="predicted"/>
<keyword evidence="2" id="KW-1133">Transmembrane helix</keyword>
<accession>A0ABW2XXM9</accession>
<dbReference type="EMBL" id="JBHTGP010000018">
    <property type="protein sequence ID" value="MFD0690293.1"/>
    <property type="molecule type" value="Genomic_DNA"/>
</dbReference>
<protein>
    <submittedName>
        <fullName evidence="3">ABC transporter permease</fullName>
    </submittedName>
</protein>
<evidence type="ECO:0000313" key="3">
    <source>
        <dbReference type="EMBL" id="MFD0690293.1"/>
    </source>
</evidence>
<feature type="transmembrane region" description="Helical" evidence="2">
    <location>
        <begin position="61"/>
        <end position="82"/>
    </location>
</feature>
<keyword evidence="2" id="KW-0812">Transmembrane</keyword>
<comment type="caution">
    <text evidence="3">The sequence shown here is derived from an EMBL/GenBank/DDBJ whole genome shotgun (WGS) entry which is preliminary data.</text>
</comment>
<feature type="transmembrane region" description="Helical" evidence="2">
    <location>
        <begin position="278"/>
        <end position="300"/>
    </location>
</feature>
<reference evidence="4" key="1">
    <citation type="journal article" date="2019" name="Int. J. Syst. Evol. Microbiol.">
        <title>The Global Catalogue of Microorganisms (GCM) 10K type strain sequencing project: providing services to taxonomists for standard genome sequencing and annotation.</title>
        <authorList>
            <consortium name="The Broad Institute Genomics Platform"/>
            <consortium name="The Broad Institute Genome Sequencing Center for Infectious Disease"/>
            <person name="Wu L."/>
            <person name="Ma J."/>
        </authorList>
    </citation>
    <scope>NUCLEOTIDE SEQUENCE [LARGE SCALE GENOMIC DNA]</scope>
    <source>
        <strain evidence="4">JCM 9371</strain>
    </source>
</reference>
<dbReference type="Proteomes" id="UP001597063">
    <property type="component" value="Unassembled WGS sequence"/>
</dbReference>
<name>A0ABW2XXM9_9ACTN</name>
<organism evidence="3 4">
    <name type="scientific">Actinomadura fibrosa</name>
    <dbReference type="NCBI Taxonomy" id="111802"/>
    <lineage>
        <taxon>Bacteria</taxon>
        <taxon>Bacillati</taxon>
        <taxon>Actinomycetota</taxon>
        <taxon>Actinomycetes</taxon>
        <taxon>Streptosporangiales</taxon>
        <taxon>Thermomonosporaceae</taxon>
        <taxon>Actinomadura</taxon>
    </lineage>
</organism>
<dbReference type="PANTHER" id="PTHR37305">
    <property type="entry name" value="INTEGRAL MEMBRANE PROTEIN-RELATED"/>
    <property type="match status" value="1"/>
</dbReference>
<keyword evidence="2" id="KW-0472">Membrane</keyword>